<dbReference type="EMBL" id="JAEDAO010000001">
    <property type="protein sequence ID" value="MBK0393939.1"/>
    <property type="molecule type" value="Genomic_DNA"/>
</dbReference>
<evidence type="ECO:0000256" key="1">
    <source>
        <dbReference type="SAM" id="MobiDB-lite"/>
    </source>
</evidence>
<dbReference type="RefSeq" id="WP_200788898.1">
    <property type="nucleotide sequence ID" value="NZ_JAEDAO010000001.1"/>
</dbReference>
<evidence type="ECO:0008006" key="4">
    <source>
        <dbReference type="Google" id="ProtNLM"/>
    </source>
</evidence>
<sequence>MRRTILLIGAVAGASVLAGCVGYVPVPAEPQVVYQQPVPRYHQRDRDGDGVPDRYDRRPRNPYRY</sequence>
<feature type="region of interest" description="Disordered" evidence="1">
    <location>
        <begin position="35"/>
        <end position="65"/>
    </location>
</feature>
<gene>
    <name evidence="2" type="ORF">I8E28_15165</name>
</gene>
<feature type="compositionally biased region" description="Basic and acidic residues" evidence="1">
    <location>
        <begin position="42"/>
        <end position="59"/>
    </location>
</feature>
<accession>A0A934URN7</accession>
<reference evidence="2" key="1">
    <citation type="submission" date="2020-12" db="EMBL/GenBank/DDBJ databases">
        <title>Ramlibacter sp. nov., isolated from a freshwater alga, Cryptomonas.</title>
        <authorList>
            <person name="Kim H.M."/>
            <person name="Jeon C.O."/>
        </authorList>
    </citation>
    <scope>NUCLEOTIDE SEQUENCE</scope>
    <source>
        <strain evidence="2">CrO1</strain>
    </source>
</reference>
<dbReference type="Proteomes" id="UP000617041">
    <property type="component" value="Unassembled WGS sequence"/>
</dbReference>
<organism evidence="2 3">
    <name type="scientific">Ramlibacter algicola</name>
    <dbReference type="NCBI Taxonomy" id="2795217"/>
    <lineage>
        <taxon>Bacteria</taxon>
        <taxon>Pseudomonadati</taxon>
        <taxon>Pseudomonadota</taxon>
        <taxon>Betaproteobacteria</taxon>
        <taxon>Burkholderiales</taxon>
        <taxon>Comamonadaceae</taxon>
        <taxon>Ramlibacter</taxon>
    </lineage>
</organism>
<keyword evidence="3" id="KW-1185">Reference proteome</keyword>
<protein>
    <recommendedName>
        <fullName evidence="4">Lipoprotein</fullName>
    </recommendedName>
</protein>
<dbReference type="PROSITE" id="PS51257">
    <property type="entry name" value="PROKAR_LIPOPROTEIN"/>
    <property type="match status" value="1"/>
</dbReference>
<evidence type="ECO:0000313" key="3">
    <source>
        <dbReference type="Proteomes" id="UP000617041"/>
    </source>
</evidence>
<name>A0A934URN7_9BURK</name>
<comment type="caution">
    <text evidence="2">The sequence shown here is derived from an EMBL/GenBank/DDBJ whole genome shotgun (WGS) entry which is preliminary data.</text>
</comment>
<dbReference type="AlphaFoldDB" id="A0A934URN7"/>
<proteinExistence type="predicted"/>
<evidence type="ECO:0000313" key="2">
    <source>
        <dbReference type="EMBL" id="MBK0393939.1"/>
    </source>
</evidence>